<sequence length="702" mass="75482">MTIGRGFPHTGNDTRFTQSHLWPADQHFSDSAGHPPCDARPSIRGPGRFAIRSDRCTREDSHMKHRRTAISVVTVVALAGSGVAMAHPGHGDGFSDQELFPGEGVLGDKQHGLASGHLPPKQENVAVIGKAGLDAPAGTDGDMTGRVADVAAFGDYAYLTSFRAADCLGGGAWIVDISDPTAPVEAGFMPTTDGNYAGEGAQVIDVEFGPFAGRQLFLHQNETCDPFLAEDTGKDRFLGGINIWDVTDPLNPELLVEHAGDDDDVRQNPNTVHSMFAWNSHVDEKVYAVLVDNEEFTDVDIMDITDPANPVMINDTLDLVDQFGVGQDEPDNLTSIFNHDMMVYRKGARYVMNVNYWDGGYVLLDVTDPTPGNVTLIAESDYALLDEERLKRGHEIAPEGNAHQSEFSPDFRFLIGTDEDFSPYRITHAEITSGPFAGAQFNAAMAGDARPVTEEEPLDGTPTFVGLACDPSDVPAGSGIALIERGVCAFQDKLDNVQAAGYTSGIVFNSPVPGCNSLLNMLAVGDIPFLFVARETGLMLLGVDAAGDAACESATPDVGTPSAEVLIEAEFAGWGYVRLFRTKVPGAPGQPGSITQTDTYAIPEAQDPEFAIGYGDLSVHEVAVDPRKGSGLAYFSYYAGGFRVAEYGNRGIQEVGAFIDEGGNNFWGVEVHKHNDGQYYVLASDRDFGLYIFQYTGKIRGR</sequence>
<dbReference type="AlphaFoldDB" id="A0A7K3M1I3"/>
<dbReference type="InterPro" id="IPR003137">
    <property type="entry name" value="PA_domain"/>
</dbReference>
<dbReference type="Proteomes" id="UP000460435">
    <property type="component" value="Unassembled WGS sequence"/>
</dbReference>
<keyword evidence="4" id="KW-1185">Reference proteome</keyword>
<evidence type="ECO:0000256" key="1">
    <source>
        <dbReference type="SAM" id="MobiDB-lite"/>
    </source>
</evidence>
<dbReference type="EMBL" id="WLZY01000002">
    <property type="protein sequence ID" value="NDL57161.1"/>
    <property type="molecule type" value="Genomic_DNA"/>
</dbReference>
<protein>
    <recommendedName>
        <fullName evidence="2">PA domain-containing protein</fullName>
    </recommendedName>
</protein>
<proteinExistence type="predicted"/>
<gene>
    <name evidence="3" type="ORF">F7O44_08770</name>
</gene>
<dbReference type="Gene3D" id="3.50.30.30">
    <property type="match status" value="1"/>
</dbReference>
<organism evidence="3 4">
    <name type="scientific">Phytoactinopolyspora mesophila</name>
    <dbReference type="NCBI Taxonomy" id="2650750"/>
    <lineage>
        <taxon>Bacteria</taxon>
        <taxon>Bacillati</taxon>
        <taxon>Actinomycetota</taxon>
        <taxon>Actinomycetes</taxon>
        <taxon>Jiangellales</taxon>
        <taxon>Jiangellaceae</taxon>
        <taxon>Phytoactinopolyspora</taxon>
    </lineage>
</organism>
<dbReference type="Pfam" id="PF08309">
    <property type="entry name" value="LVIVD"/>
    <property type="match status" value="1"/>
</dbReference>
<evidence type="ECO:0000313" key="3">
    <source>
        <dbReference type="EMBL" id="NDL57161.1"/>
    </source>
</evidence>
<feature type="region of interest" description="Disordered" evidence="1">
    <location>
        <begin position="25"/>
        <end position="48"/>
    </location>
</feature>
<accession>A0A7K3M1I3</accession>
<evidence type="ECO:0000313" key="4">
    <source>
        <dbReference type="Proteomes" id="UP000460435"/>
    </source>
</evidence>
<dbReference type="Pfam" id="PF02225">
    <property type="entry name" value="PA"/>
    <property type="match status" value="1"/>
</dbReference>
<dbReference type="InterPro" id="IPR013211">
    <property type="entry name" value="LVIVD"/>
</dbReference>
<reference evidence="3 4" key="1">
    <citation type="submission" date="2019-11" db="EMBL/GenBank/DDBJ databases">
        <authorList>
            <person name="Li X.-J."/>
            <person name="Feng X.-M."/>
        </authorList>
    </citation>
    <scope>NUCLEOTIDE SEQUENCE [LARGE SCALE GENOMIC DNA]</scope>
    <source>
        <strain evidence="3 4">XMNu-373</strain>
    </source>
</reference>
<evidence type="ECO:0000259" key="2">
    <source>
        <dbReference type="Pfam" id="PF02225"/>
    </source>
</evidence>
<comment type="caution">
    <text evidence="3">The sequence shown here is derived from an EMBL/GenBank/DDBJ whole genome shotgun (WGS) entry which is preliminary data.</text>
</comment>
<name>A0A7K3M1I3_9ACTN</name>
<feature type="domain" description="PA" evidence="2">
    <location>
        <begin position="468"/>
        <end position="539"/>
    </location>
</feature>